<evidence type="ECO:0000313" key="3">
    <source>
        <dbReference type="EMBL" id="SDD01487.1"/>
    </source>
</evidence>
<protein>
    <submittedName>
        <fullName evidence="3">NADPH:quinone reductase</fullName>
    </submittedName>
</protein>
<dbReference type="InterPro" id="IPR036291">
    <property type="entry name" value="NAD(P)-bd_dom_sf"/>
</dbReference>
<dbReference type="Pfam" id="PF13602">
    <property type="entry name" value="ADH_zinc_N_2"/>
    <property type="match status" value="1"/>
</dbReference>
<evidence type="ECO:0000313" key="4">
    <source>
        <dbReference type="Proteomes" id="UP000198949"/>
    </source>
</evidence>
<dbReference type="OrthoDB" id="3727682at2"/>
<organism evidence="3 4">
    <name type="scientific">Glycomyces harbinensis</name>
    <dbReference type="NCBI Taxonomy" id="58114"/>
    <lineage>
        <taxon>Bacteria</taxon>
        <taxon>Bacillati</taxon>
        <taxon>Actinomycetota</taxon>
        <taxon>Actinomycetes</taxon>
        <taxon>Glycomycetales</taxon>
        <taxon>Glycomycetaceae</taxon>
        <taxon>Glycomyces</taxon>
    </lineage>
</organism>
<feature type="domain" description="Enoyl reductase (ER)" evidence="2">
    <location>
        <begin position="11"/>
        <end position="325"/>
    </location>
</feature>
<dbReference type="EMBL" id="FNAD01000001">
    <property type="protein sequence ID" value="SDD01487.1"/>
    <property type="molecule type" value="Genomic_DNA"/>
</dbReference>
<dbReference type="Gene3D" id="3.90.180.10">
    <property type="entry name" value="Medium-chain alcohol dehydrogenases, catalytic domain"/>
    <property type="match status" value="1"/>
</dbReference>
<reference evidence="4" key="1">
    <citation type="submission" date="2016-10" db="EMBL/GenBank/DDBJ databases">
        <authorList>
            <person name="Varghese N."/>
            <person name="Submissions S."/>
        </authorList>
    </citation>
    <scope>NUCLEOTIDE SEQUENCE [LARGE SCALE GENOMIC DNA]</scope>
    <source>
        <strain evidence="4">CGMCC 4.3516</strain>
    </source>
</reference>
<sequence length="329" mass="33825">MKAVIQQRYGDPAQVLTVGEAPRPEPGPGEVLVRLRATSVNTPDWIAVAGVPYVLRLGPRPAGAIRGTDVAGEVAALGDGVTGFAVGDAVFGSVWASKMTRAGTFAEYTVAPAALLVPKPASVTFEDAAASVMSGLTALVAFTESAPVRPGQRVLVNGASGGVGTFAVQIAKHYGAHVTGVCGPKNVDLVRELGADVAIDYTAVDFTAGIERYDTILDNVLNHPPSRSFRVLAPDGVFIPNSVGISGGLLAGLGRFARASLLGRLGRARVRTAAGEATLERLTALAGLLDSGAVAPVVDRVYALEETPAAVAHMLGHHARGNIVISMRP</sequence>
<evidence type="ECO:0000256" key="1">
    <source>
        <dbReference type="ARBA" id="ARBA00023002"/>
    </source>
</evidence>
<dbReference type="AlphaFoldDB" id="A0A1G6RBR3"/>
<dbReference type="STRING" id="58114.SAMN05216270_101388"/>
<dbReference type="GO" id="GO:0008270">
    <property type="term" value="F:zinc ion binding"/>
    <property type="evidence" value="ECO:0007669"/>
    <property type="project" value="InterPro"/>
</dbReference>
<dbReference type="InterPro" id="IPR002364">
    <property type="entry name" value="Quin_OxRdtase/zeta-crystal_CS"/>
</dbReference>
<dbReference type="Gene3D" id="3.40.50.720">
    <property type="entry name" value="NAD(P)-binding Rossmann-like Domain"/>
    <property type="match status" value="1"/>
</dbReference>
<dbReference type="SUPFAM" id="SSF51735">
    <property type="entry name" value="NAD(P)-binding Rossmann-fold domains"/>
    <property type="match status" value="1"/>
</dbReference>
<name>A0A1G6RBR3_9ACTN</name>
<evidence type="ECO:0000259" key="2">
    <source>
        <dbReference type="SMART" id="SM00829"/>
    </source>
</evidence>
<dbReference type="Proteomes" id="UP000198949">
    <property type="component" value="Unassembled WGS sequence"/>
</dbReference>
<proteinExistence type="predicted"/>
<dbReference type="GO" id="GO:0016491">
    <property type="term" value="F:oxidoreductase activity"/>
    <property type="evidence" value="ECO:0007669"/>
    <property type="project" value="UniProtKB-KW"/>
</dbReference>
<dbReference type="PANTHER" id="PTHR11695">
    <property type="entry name" value="ALCOHOL DEHYDROGENASE RELATED"/>
    <property type="match status" value="1"/>
</dbReference>
<keyword evidence="1" id="KW-0560">Oxidoreductase</keyword>
<dbReference type="InterPro" id="IPR011032">
    <property type="entry name" value="GroES-like_sf"/>
</dbReference>
<gene>
    <name evidence="3" type="ORF">SAMN05216270_101388</name>
</gene>
<dbReference type="PANTHER" id="PTHR11695:SF294">
    <property type="entry name" value="RETICULON-4-INTERACTING PROTEIN 1, MITOCHONDRIAL"/>
    <property type="match status" value="1"/>
</dbReference>
<dbReference type="InterPro" id="IPR050700">
    <property type="entry name" value="YIM1/Zinc_Alcohol_DH_Fams"/>
</dbReference>
<dbReference type="RefSeq" id="WP_091027511.1">
    <property type="nucleotide sequence ID" value="NZ_FNAD01000001.1"/>
</dbReference>
<dbReference type="Pfam" id="PF08240">
    <property type="entry name" value="ADH_N"/>
    <property type="match status" value="1"/>
</dbReference>
<accession>A0A1G6RBR3</accession>
<keyword evidence="4" id="KW-1185">Reference proteome</keyword>
<dbReference type="SUPFAM" id="SSF50129">
    <property type="entry name" value="GroES-like"/>
    <property type="match status" value="1"/>
</dbReference>
<dbReference type="PROSITE" id="PS01162">
    <property type="entry name" value="QOR_ZETA_CRYSTAL"/>
    <property type="match status" value="1"/>
</dbReference>
<dbReference type="CDD" id="cd08267">
    <property type="entry name" value="MDR1"/>
    <property type="match status" value="1"/>
</dbReference>
<dbReference type="InterPro" id="IPR013154">
    <property type="entry name" value="ADH-like_N"/>
</dbReference>
<dbReference type="InterPro" id="IPR020843">
    <property type="entry name" value="ER"/>
</dbReference>
<dbReference type="SMART" id="SM00829">
    <property type="entry name" value="PKS_ER"/>
    <property type="match status" value="1"/>
</dbReference>